<evidence type="ECO:0000256" key="1">
    <source>
        <dbReference type="SAM" id="MobiDB-lite"/>
    </source>
</evidence>
<proteinExistence type="predicted"/>
<dbReference type="AlphaFoldDB" id="A0A4R6PJE1"/>
<reference evidence="2 3" key="1">
    <citation type="submission" date="2019-03" db="EMBL/GenBank/DDBJ databases">
        <title>Genomic Encyclopedia of Type Strains, Phase IV (KMG-IV): sequencing the most valuable type-strain genomes for metagenomic binning, comparative biology and taxonomic classification.</title>
        <authorList>
            <person name="Goeker M."/>
        </authorList>
    </citation>
    <scope>NUCLEOTIDE SEQUENCE [LARGE SCALE GENOMIC DNA]</scope>
    <source>
        <strain evidence="2 3">DSM 44496</strain>
    </source>
</reference>
<keyword evidence="3" id="KW-1185">Reference proteome</keyword>
<feature type="region of interest" description="Disordered" evidence="1">
    <location>
        <begin position="89"/>
        <end position="176"/>
    </location>
</feature>
<name>A0A4R6PJE1_NOCIG</name>
<accession>A0A4R6PJE1</accession>
<gene>
    <name evidence="2" type="ORF">DFR75_103185</name>
</gene>
<dbReference type="EMBL" id="SNXK01000003">
    <property type="protein sequence ID" value="TDP38528.1"/>
    <property type="molecule type" value="Genomic_DNA"/>
</dbReference>
<evidence type="ECO:0000313" key="3">
    <source>
        <dbReference type="Proteomes" id="UP000295087"/>
    </source>
</evidence>
<feature type="compositionally biased region" description="Polar residues" evidence="1">
    <location>
        <begin position="167"/>
        <end position="176"/>
    </location>
</feature>
<evidence type="ECO:0000313" key="2">
    <source>
        <dbReference type="EMBL" id="TDP38528.1"/>
    </source>
</evidence>
<organism evidence="2 3">
    <name type="scientific">Nocardia ignorata</name>
    <dbReference type="NCBI Taxonomy" id="145285"/>
    <lineage>
        <taxon>Bacteria</taxon>
        <taxon>Bacillati</taxon>
        <taxon>Actinomycetota</taxon>
        <taxon>Actinomycetes</taxon>
        <taxon>Mycobacteriales</taxon>
        <taxon>Nocardiaceae</taxon>
        <taxon>Nocardia</taxon>
    </lineage>
</organism>
<protein>
    <submittedName>
        <fullName evidence="2">Uncharacterized protein</fullName>
    </submittedName>
</protein>
<comment type="caution">
    <text evidence="2">The sequence shown here is derived from an EMBL/GenBank/DDBJ whole genome shotgun (WGS) entry which is preliminary data.</text>
</comment>
<dbReference type="Proteomes" id="UP000295087">
    <property type="component" value="Unassembled WGS sequence"/>
</dbReference>
<dbReference type="RefSeq" id="WP_067486306.1">
    <property type="nucleotide sequence ID" value="NZ_JBHXPO010000006.1"/>
</dbReference>
<sequence length="176" mass="18247">MVKKTATHALTAYRRVVIDDDMETRIGELAVKVGEWQRASENREAETARLIADEESAEAAVAAAYAAATNAGAEPDALERIGLKPTAALRAVAKRAKTRPQPRPSQTSTTAAKAPLTPPSPEKVDAEAASLEVSAAPRATPQSDPAPSGSGGRSADTKTTRGAADTKTASGTRTRS</sequence>